<dbReference type="InterPro" id="IPR036866">
    <property type="entry name" value="RibonucZ/Hydroxyglut_hydro"/>
</dbReference>
<accession>A0A2M9CRW8</accession>
<dbReference type="FunFam" id="3.60.15.10:FF:000030">
    <property type="entry name" value="Metallo-beta-lactamase family protein"/>
    <property type="match status" value="1"/>
</dbReference>
<comment type="caution">
    <text evidence="3">The sequence shown here is derived from an EMBL/GenBank/DDBJ whole genome shotgun (WGS) entry which is preliminary data.</text>
</comment>
<organism evidence="3 4">
    <name type="scientific">Thermoflavifilum aggregans</name>
    <dbReference type="NCBI Taxonomy" id="454188"/>
    <lineage>
        <taxon>Bacteria</taxon>
        <taxon>Pseudomonadati</taxon>
        <taxon>Bacteroidota</taxon>
        <taxon>Chitinophagia</taxon>
        <taxon>Chitinophagales</taxon>
        <taxon>Chitinophagaceae</taxon>
        <taxon>Thermoflavifilum</taxon>
    </lineage>
</organism>
<keyword evidence="3" id="KW-0378">Hydrolase</keyword>
<dbReference type="PANTHER" id="PTHR43084">
    <property type="entry name" value="PERSULFIDE DIOXYGENASE ETHE1"/>
    <property type="match status" value="1"/>
</dbReference>
<gene>
    <name evidence="3" type="ORF">BXY57_0198</name>
</gene>
<keyword evidence="1" id="KW-0479">Metal-binding</keyword>
<evidence type="ECO:0000256" key="1">
    <source>
        <dbReference type="ARBA" id="ARBA00022723"/>
    </source>
</evidence>
<evidence type="ECO:0000313" key="3">
    <source>
        <dbReference type="EMBL" id="PJJ74637.1"/>
    </source>
</evidence>
<dbReference type="CDD" id="cd00158">
    <property type="entry name" value="RHOD"/>
    <property type="match status" value="2"/>
</dbReference>
<name>A0A2M9CRW8_9BACT</name>
<dbReference type="GO" id="GO:0050313">
    <property type="term" value="F:sulfur dioxygenase activity"/>
    <property type="evidence" value="ECO:0007669"/>
    <property type="project" value="InterPro"/>
</dbReference>
<dbReference type="Pfam" id="PF00753">
    <property type="entry name" value="Lactamase_B"/>
    <property type="match status" value="1"/>
</dbReference>
<dbReference type="GO" id="GO:0046872">
    <property type="term" value="F:metal ion binding"/>
    <property type="evidence" value="ECO:0007669"/>
    <property type="project" value="UniProtKB-KW"/>
</dbReference>
<dbReference type="AlphaFoldDB" id="A0A2M9CRW8"/>
<dbReference type="InterPro" id="IPR044528">
    <property type="entry name" value="POD-like_MBL-fold"/>
</dbReference>
<dbReference type="EMBL" id="PGFG01000001">
    <property type="protein sequence ID" value="PJJ74637.1"/>
    <property type="molecule type" value="Genomic_DNA"/>
</dbReference>
<dbReference type="PROSITE" id="PS50206">
    <property type="entry name" value="RHODANESE_3"/>
    <property type="match status" value="2"/>
</dbReference>
<dbReference type="InterPro" id="IPR036873">
    <property type="entry name" value="Rhodanese-like_dom_sf"/>
</dbReference>
<dbReference type="InterPro" id="IPR001763">
    <property type="entry name" value="Rhodanese-like_dom"/>
</dbReference>
<dbReference type="SUPFAM" id="SSF56281">
    <property type="entry name" value="Metallo-hydrolase/oxidoreductase"/>
    <property type="match status" value="1"/>
</dbReference>
<dbReference type="OrthoDB" id="9784009at2"/>
<dbReference type="GO" id="GO:0070813">
    <property type="term" value="P:hydrogen sulfide metabolic process"/>
    <property type="evidence" value="ECO:0007669"/>
    <property type="project" value="TreeGrafter"/>
</dbReference>
<sequence length="468" mass="52511">MLIKQMYTGCLSEAAYFIASDGEAAVIDPLRDTAAYLEIAAQTGSVIRYIFETHFHADFVSGHLDLAEKTGAQIVFGPQAATEYRVHIARDGEEFQLGKIKLQLLHTPGHTIESSCYLLYDEAGKPYCLFTGDTLFVGDVGRPDLSSGGFSAEELAGYLFDSLQQKIKPLPDDLIIYPAHGPGSACGKQIGKETFSTLGEQKQTNYALLTDDKQTFIEKVTHGLSQAPPYFHINARINQKGYEQLHRVLERSLVGLTVTEFKQHMQKERVLCVDTRAPETFVEGFIPGFLNIGLRGRFAEWAGRLLPYHRPILLVTEPGKEEETITRLARVGFDSVIGYLQGGFQSWMAAGEPRDMIISVDPEEFALDIPYDQRMVILDVRHETEHVQAHVRGSINIPLEDMRDPVSLMHLEDHHNLYVHCETGYRSVIACSLLKQQGIHNLRNIAGGFREIRQQPQIEIVEEKNVLN</sequence>
<keyword evidence="4" id="KW-1185">Reference proteome</keyword>
<reference evidence="3 4" key="1">
    <citation type="submission" date="2017-11" db="EMBL/GenBank/DDBJ databases">
        <title>Genomic Encyclopedia of Archaeal and Bacterial Type Strains, Phase II (KMG-II): From Individual Species to Whole Genera.</title>
        <authorList>
            <person name="Goeker M."/>
        </authorList>
    </citation>
    <scope>NUCLEOTIDE SEQUENCE [LARGE SCALE GENOMIC DNA]</scope>
    <source>
        <strain evidence="3 4">DSM 27268</strain>
    </source>
</reference>
<dbReference type="Gene3D" id="3.60.15.10">
    <property type="entry name" value="Ribonuclease Z/Hydroxyacylglutathione hydrolase-like"/>
    <property type="match status" value="1"/>
</dbReference>
<dbReference type="InterPro" id="IPR001279">
    <property type="entry name" value="Metallo-B-lactamas"/>
</dbReference>
<protein>
    <submittedName>
        <fullName evidence="3">Glyoxylase-like metal-dependent hydrolase (Beta-lactamase superfamily II)</fullName>
    </submittedName>
</protein>
<dbReference type="CDD" id="cd07724">
    <property type="entry name" value="POD-like_MBL-fold"/>
    <property type="match status" value="1"/>
</dbReference>
<evidence type="ECO:0000259" key="2">
    <source>
        <dbReference type="PROSITE" id="PS50206"/>
    </source>
</evidence>
<dbReference type="SUPFAM" id="SSF52821">
    <property type="entry name" value="Rhodanese/Cell cycle control phosphatase"/>
    <property type="match status" value="2"/>
</dbReference>
<dbReference type="SMART" id="SM00849">
    <property type="entry name" value="Lactamase_B"/>
    <property type="match status" value="1"/>
</dbReference>
<feature type="domain" description="Rhodanese" evidence="2">
    <location>
        <begin position="371"/>
        <end position="461"/>
    </location>
</feature>
<dbReference type="InterPro" id="IPR051682">
    <property type="entry name" value="Mito_Persulfide_Diox"/>
</dbReference>
<dbReference type="Pfam" id="PF00581">
    <property type="entry name" value="Rhodanese"/>
    <property type="match status" value="2"/>
</dbReference>
<feature type="domain" description="Rhodanese" evidence="2">
    <location>
        <begin position="266"/>
        <end position="356"/>
    </location>
</feature>
<dbReference type="Proteomes" id="UP000230000">
    <property type="component" value="Unassembled WGS sequence"/>
</dbReference>
<dbReference type="SMART" id="SM00450">
    <property type="entry name" value="RHOD"/>
    <property type="match status" value="2"/>
</dbReference>
<proteinExistence type="predicted"/>
<dbReference type="PANTHER" id="PTHR43084:SF1">
    <property type="entry name" value="PERSULFIDE DIOXYGENASE ETHE1, MITOCHONDRIAL"/>
    <property type="match status" value="1"/>
</dbReference>
<dbReference type="GO" id="GO:0016787">
    <property type="term" value="F:hydrolase activity"/>
    <property type="evidence" value="ECO:0007669"/>
    <property type="project" value="UniProtKB-KW"/>
</dbReference>
<evidence type="ECO:0000313" key="4">
    <source>
        <dbReference type="Proteomes" id="UP000230000"/>
    </source>
</evidence>
<dbReference type="GO" id="GO:0006749">
    <property type="term" value="P:glutathione metabolic process"/>
    <property type="evidence" value="ECO:0007669"/>
    <property type="project" value="InterPro"/>
</dbReference>
<dbReference type="Gene3D" id="3.40.250.10">
    <property type="entry name" value="Rhodanese-like domain"/>
    <property type="match status" value="2"/>
</dbReference>